<dbReference type="PANTHER" id="PTHR11735:SF11">
    <property type="entry name" value="TRNA THREONYLCARBAMOYLADENOSINE BIOSYNTHESIS PROTEIN TSAB"/>
    <property type="match status" value="1"/>
</dbReference>
<dbReference type="InterPro" id="IPR043129">
    <property type="entry name" value="ATPase_NBD"/>
</dbReference>
<dbReference type="RefSeq" id="WP_258425302.1">
    <property type="nucleotide sequence ID" value="NZ_JANAEZ010000002.1"/>
</dbReference>
<dbReference type="InterPro" id="IPR000905">
    <property type="entry name" value="Gcp-like_dom"/>
</dbReference>
<dbReference type="Gene3D" id="3.30.420.40">
    <property type="match status" value="2"/>
</dbReference>
<dbReference type="GO" id="GO:0005829">
    <property type="term" value="C:cytosol"/>
    <property type="evidence" value="ECO:0007669"/>
    <property type="project" value="TreeGrafter"/>
</dbReference>
<keyword evidence="2" id="KW-0808">Transferase</keyword>
<dbReference type="Proteomes" id="UP001142175">
    <property type="component" value="Unassembled WGS sequence"/>
</dbReference>
<dbReference type="EMBL" id="JANSUY010000030">
    <property type="protein sequence ID" value="MCR9017469.1"/>
    <property type="molecule type" value="Genomic_DNA"/>
</dbReference>
<accession>A0A9X2P6W8</accession>
<evidence type="ECO:0000313" key="2">
    <source>
        <dbReference type="EMBL" id="MCR9017469.1"/>
    </source>
</evidence>
<dbReference type="CDD" id="cd24032">
    <property type="entry name" value="ASKHA_NBD_TsaB"/>
    <property type="match status" value="1"/>
</dbReference>
<evidence type="ECO:0000259" key="1">
    <source>
        <dbReference type="Pfam" id="PF00814"/>
    </source>
</evidence>
<reference evidence="2" key="1">
    <citation type="submission" date="2022-08" db="EMBL/GenBank/DDBJ databases">
        <authorList>
            <person name="Zhang D."/>
        </authorList>
    </citation>
    <scope>NUCLEOTIDE SEQUENCE</scope>
    <source>
        <strain evidence="2">XJ19-11</strain>
    </source>
</reference>
<dbReference type="InterPro" id="IPR022496">
    <property type="entry name" value="T6A_TsaB"/>
</dbReference>
<dbReference type="AlphaFoldDB" id="A0A9X2P6W8"/>
<feature type="domain" description="Gcp-like" evidence="1">
    <location>
        <begin position="34"/>
        <end position="135"/>
    </location>
</feature>
<dbReference type="EC" id="2.3.1.234" evidence="2"/>
<evidence type="ECO:0000313" key="3">
    <source>
        <dbReference type="Proteomes" id="UP001142175"/>
    </source>
</evidence>
<dbReference type="PANTHER" id="PTHR11735">
    <property type="entry name" value="TRNA N6-ADENOSINE THREONYLCARBAMOYLTRANSFERASE"/>
    <property type="match status" value="1"/>
</dbReference>
<keyword evidence="3" id="KW-1185">Reference proteome</keyword>
<comment type="caution">
    <text evidence="2">The sequence shown here is derived from an EMBL/GenBank/DDBJ whole genome shotgun (WGS) entry which is preliminary data.</text>
</comment>
<proteinExistence type="predicted"/>
<protein>
    <submittedName>
        <fullName evidence="2">tRNA (Adenosine(37)-N6)-threonylcarbamoyltransferase complex dimerization subunit type 1 TsaB</fullName>
        <ecNumber evidence="2">2.3.1.234</ecNumber>
    </submittedName>
</protein>
<gene>
    <name evidence="2" type="primary">tsaB</name>
    <name evidence="2" type="ORF">NU887_20700</name>
</gene>
<dbReference type="SUPFAM" id="SSF53067">
    <property type="entry name" value="Actin-like ATPase domain"/>
    <property type="match status" value="2"/>
</dbReference>
<dbReference type="GO" id="GO:0002949">
    <property type="term" value="P:tRNA threonylcarbamoyladenosine modification"/>
    <property type="evidence" value="ECO:0007669"/>
    <property type="project" value="InterPro"/>
</dbReference>
<name>A0A9X2P6W8_9BACT</name>
<dbReference type="GO" id="GO:0061711">
    <property type="term" value="F:tRNA N(6)-L-threonylcarbamoyladenine synthase activity"/>
    <property type="evidence" value="ECO:0007669"/>
    <property type="project" value="UniProtKB-EC"/>
</dbReference>
<sequence length="229" mass="24969">MALILSIESATSICSVALHRDGEMLLLSEYDQENAHARQLMLLIEGIFKELGMKPSDLAAVAVSSGPGSYTGLRIGVSVAKGLAFAFGLPLIAVDTLEGLASQAFFLCGKNDFVIPLLDARRMEVYTSVFDGAGKLIEPSHPLEIIENPFLNYHEIGKVYFLGDGLAKLTGILSHEKAVFLPNLNSASSIGSLAFKKYLHNAFEDIAYFEPNYLKEFRVLTSKKNPLLL</sequence>
<dbReference type="NCBIfam" id="TIGR03725">
    <property type="entry name" value="T6A_YeaZ"/>
    <property type="match status" value="1"/>
</dbReference>
<keyword evidence="2" id="KW-0012">Acyltransferase</keyword>
<organism evidence="2 3">
    <name type="scientific">Aquiflexum gelatinilyticum</name>
    <dbReference type="NCBI Taxonomy" id="2961943"/>
    <lineage>
        <taxon>Bacteria</taxon>
        <taxon>Pseudomonadati</taxon>
        <taxon>Bacteroidota</taxon>
        <taxon>Cytophagia</taxon>
        <taxon>Cytophagales</taxon>
        <taxon>Cyclobacteriaceae</taxon>
        <taxon>Aquiflexum</taxon>
    </lineage>
</organism>
<dbReference type="Pfam" id="PF00814">
    <property type="entry name" value="TsaD"/>
    <property type="match status" value="1"/>
</dbReference>